<accession>A0A974NNY0</accession>
<evidence type="ECO:0000313" key="2">
    <source>
        <dbReference type="EMBL" id="QQT01369.1"/>
    </source>
</evidence>
<dbReference type="InterPro" id="IPR000182">
    <property type="entry name" value="GNAT_dom"/>
</dbReference>
<evidence type="ECO:0000259" key="1">
    <source>
        <dbReference type="PROSITE" id="PS51186"/>
    </source>
</evidence>
<organism evidence="2 3">
    <name type="scientific">Peribacillus psychrosaccharolyticus</name>
    <name type="common">Bacillus psychrosaccharolyticus</name>
    <dbReference type="NCBI Taxonomy" id="1407"/>
    <lineage>
        <taxon>Bacteria</taxon>
        <taxon>Bacillati</taxon>
        <taxon>Bacillota</taxon>
        <taxon>Bacilli</taxon>
        <taxon>Bacillales</taxon>
        <taxon>Bacillaceae</taxon>
        <taxon>Peribacillus</taxon>
    </lineage>
</organism>
<dbReference type="PANTHER" id="PTHR43415:SF5">
    <property type="entry name" value="ACETYLTRANSFERASE"/>
    <property type="match status" value="1"/>
</dbReference>
<dbReference type="Proteomes" id="UP000595254">
    <property type="component" value="Chromosome"/>
</dbReference>
<dbReference type="CDD" id="cd04301">
    <property type="entry name" value="NAT_SF"/>
    <property type="match status" value="1"/>
</dbReference>
<name>A0A974NNY0_PERPY</name>
<dbReference type="SUPFAM" id="SSF55729">
    <property type="entry name" value="Acyl-CoA N-acyltransferases (Nat)"/>
    <property type="match status" value="1"/>
</dbReference>
<gene>
    <name evidence="2" type="ORF">I6J18_05740</name>
</gene>
<dbReference type="Pfam" id="PF13302">
    <property type="entry name" value="Acetyltransf_3"/>
    <property type="match status" value="1"/>
</dbReference>
<dbReference type="EMBL" id="CP068053">
    <property type="protein sequence ID" value="QQT01369.1"/>
    <property type="molecule type" value="Genomic_DNA"/>
</dbReference>
<dbReference type="Gene3D" id="3.40.630.30">
    <property type="match status" value="1"/>
</dbReference>
<dbReference type="InterPro" id="IPR016181">
    <property type="entry name" value="Acyl_CoA_acyltransferase"/>
</dbReference>
<dbReference type="AlphaFoldDB" id="A0A974NNY0"/>
<keyword evidence="3" id="KW-1185">Reference proteome</keyword>
<dbReference type="KEGG" id="ppsr:I6J18_05740"/>
<proteinExistence type="predicted"/>
<dbReference type="RefSeq" id="WP_040375171.1">
    <property type="nucleotide sequence ID" value="NZ_CP068053.1"/>
</dbReference>
<dbReference type="PANTHER" id="PTHR43415">
    <property type="entry name" value="SPERMIDINE N(1)-ACETYLTRANSFERASE"/>
    <property type="match status" value="1"/>
</dbReference>
<reference evidence="2 3" key="1">
    <citation type="submission" date="2021-01" db="EMBL/GenBank/DDBJ databases">
        <title>FDA dAtabase for Regulatory Grade micrObial Sequences (FDA-ARGOS): Supporting development and validation of Infectious Disease Dx tests.</title>
        <authorList>
            <person name="Nelson B."/>
            <person name="Plummer A."/>
            <person name="Tallon L."/>
            <person name="Sadzewicz L."/>
            <person name="Zhao X."/>
            <person name="Boylan J."/>
            <person name="Ott S."/>
            <person name="Bowen H."/>
            <person name="Vavikolanu K."/>
            <person name="Mehta A."/>
            <person name="Aluvathingal J."/>
            <person name="Nadendla S."/>
            <person name="Myers T."/>
            <person name="Yan Y."/>
            <person name="Sichtig H."/>
        </authorList>
    </citation>
    <scope>NUCLEOTIDE SEQUENCE [LARGE SCALE GENOMIC DNA]</scope>
    <source>
        <strain evidence="2 3">FDAARGOS_1161</strain>
    </source>
</reference>
<dbReference type="GO" id="GO:0016747">
    <property type="term" value="F:acyltransferase activity, transferring groups other than amino-acyl groups"/>
    <property type="evidence" value="ECO:0007669"/>
    <property type="project" value="InterPro"/>
</dbReference>
<protein>
    <submittedName>
        <fullName evidence="2">GNAT family N-acetyltransferase</fullName>
    </submittedName>
</protein>
<feature type="domain" description="N-acetyltransferase" evidence="1">
    <location>
        <begin position="2"/>
        <end position="161"/>
    </location>
</feature>
<evidence type="ECO:0000313" key="3">
    <source>
        <dbReference type="Proteomes" id="UP000595254"/>
    </source>
</evidence>
<sequence length="170" mass="19519">MVELKVFEKADFQLLIDWVDSPEFLLQWGGPAFEFPLTEKQLEKYIENVDTLVFKVVERDTGVAIGHISLGRIDRKNKSARIGKVLVGDMKVRGKGIGQQMLNEILKIAFDELHLHRVSLGVFDFNSSAIACYEKAGFIKEGLHRDSSKIGDEYWSLWEMSILEDEYRTH</sequence>
<dbReference type="PROSITE" id="PS51186">
    <property type="entry name" value="GNAT"/>
    <property type="match status" value="1"/>
</dbReference>